<dbReference type="UniPathway" id="UPA00545">
    <property type="reaction ID" value="UER00823"/>
</dbReference>
<dbReference type="InterPro" id="IPR012334">
    <property type="entry name" value="Pectin_lyas_fold"/>
</dbReference>
<evidence type="ECO:0000256" key="3">
    <source>
        <dbReference type="ARBA" id="ARBA00013229"/>
    </source>
</evidence>
<evidence type="ECO:0000256" key="1">
    <source>
        <dbReference type="ARBA" id="ARBA00005184"/>
    </source>
</evidence>
<feature type="signal peptide" evidence="10">
    <location>
        <begin position="1"/>
        <end position="34"/>
    </location>
</feature>
<comment type="similarity">
    <text evidence="2">Belongs to the pectinesterase family.</text>
</comment>
<keyword evidence="14" id="KW-1185">Reference proteome</keyword>
<dbReference type="PANTHER" id="PTHR31321:SF91">
    <property type="entry name" value="PECTINESTERASE"/>
    <property type="match status" value="1"/>
</dbReference>
<dbReference type="GO" id="GO:0030599">
    <property type="term" value="F:pectinesterase activity"/>
    <property type="evidence" value="ECO:0007669"/>
    <property type="project" value="UniProtKB-UniRule"/>
</dbReference>
<evidence type="ECO:0000256" key="5">
    <source>
        <dbReference type="ARBA" id="ARBA00023085"/>
    </source>
</evidence>
<evidence type="ECO:0000256" key="7">
    <source>
        <dbReference type="ARBA" id="ARBA00047928"/>
    </source>
</evidence>
<comment type="catalytic activity">
    <reaction evidence="7 10">
        <text>[(1-&gt;4)-alpha-D-galacturonosyl methyl ester](n) + n H2O = [(1-&gt;4)-alpha-D-galacturonosyl](n) + n methanol + n H(+)</text>
        <dbReference type="Rhea" id="RHEA:22380"/>
        <dbReference type="Rhea" id="RHEA-COMP:14570"/>
        <dbReference type="Rhea" id="RHEA-COMP:14573"/>
        <dbReference type="ChEBI" id="CHEBI:15377"/>
        <dbReference type="ChEBI" id="CHEBI:15378"/>
        <dbReference type="ChEBI" id="CHEBI:17790"/>
        <dbReference type="ChEBI" id="CHEBI:140522"/>
        <dbReference type="ChEBI" id="CHEBI:140523"/>
        <dbReference type="EC" id="3.1.1.11"/>
    </reaction>
</comment>
<evidence type="ECO:0000313" key="14">
    <source>
        <dbReference type="Proteomes" id="UP000636709"/>
    </source>
</evidence>
<dbReference type="InterPro" id="IPR000070">
    <property type="entry name" value="Pectinesterase_cat"/>
</dbReference>
<dbReference type="GO" id="GO:0042545">
    <property type="term" value="P:cell wall modification"/>
    <property type="evidence" value="ECO:0007669"/>
    <property type="project" value="UniProtKB-UniRule"/>
</dbReference>
<evidence type="ECO:0000256" key="2">
    <source>
        <dbReference type="ARBA" id="ARBA00008891"/>
    </source>
</evidence>
<accession>A0A835AGG3</accession>
<organism evidence="13 14">
    <name type="scientific">Digitaria exilis</name>
    <dbReference type="NCBI Taxonomy" id="1010633"/>
    <lineage>
        <taxon>Eukaryota</taxon>
        <taxon>Viridiplantae</taxon>
        <taxon>Streptophyta</taxon>
        <taxon>Embryophyta</taxon>
        <taxon>Tracheophyta</taxon>
        <taxon>Spermatophyta</taxon>
        <taxon>Magnoliopsida</taxon>
        <taxon>Liliopsida</taxon>
        <taxon>Poales</taxon>
        <taxon>Poaceae</taxon>
        <taxon>PACMAD clade</taxon>
        <taxon>Panicoideae</taxon>
        <taxon>Panicodae</taxon>
        <taxon>Paniceae</taxon>
        <taxon>Anthephorinae</taxon>
        <taxon>Digitaria</taxon>
    </lineage>
</organism>
<sequence length="472" mass="49125">MRRSSIMATTTTRPLLVLVATVLASSLLPPPSDAAAAAANPAAAFDSWIAKNQENYIVNMALYAKKAAGDGGKTLDASLSAAEEKKTTYVIDPSGKGDYATITAAIADIPNNNDRRVILDLKPGATFREKLLVNLTQPYVTFKSDPTNPATIAWNDTAATPGKDGKPVGTVGSNTVAIEADYFMAYGVVFRNDAPLAKPGAKGGQAVAVRVFGTKAAFYNCTIDGGQDTLYDHKGLHYFKSCIIRGSVDFIFGFGRSFYEDCRIESVVKEVAVLTAQQRTKSIEGAIDSGFSFKNCSIGGVKGGQIYLGRAWGDSSRVVYSYTVMGEEVVPIGWDGWNVAKPESSGIYYGEFKCSGPGADAKKKKRVGWALDLTEEQAKPFVGAHYIFGDSWIQPPSVTEGGAKGTEAKAPTAAAASANASSTTAASSATASSTTTASANASSTTAASTKASSTATAKAGTASTTTTKGAKA</sequence>
<evidence type="ECO:0000313" key="13">
    <source>
        <dbReference type="EMBL" id="KAF8665860.1"/>
    </source>
</evidence>
<dbReference type="OrthoDB" id="2019149at2759"/>
<feature type="active site" evidence="9">
    <location>
        <position position="249"/>
    </location>
</feature>
<reference evidence="13" key="1">
    <citation type="submission" date="2020-07" db="EMBL/GenBank/DDBJ databases">
        <title>Genome sequence and genetic diversity analysis of an under-domesticated orphan crop, white fonio (Digitaria exilis).</title>
        <authorList>
            <person name="Bennetzen J.L."/>
            <person name="Chen S."/>
            <person name="Ma X."/>
            <person name="Wang X."/>
            <person name="Yssel A.E.J."/>
            <person name="Chaluvadi S.R."/>
            <person name="Johnson M."/>
            <person name="Gangashetty P."/>
            <person name="Hamidou F."/>
            <person name="Sanogo M.D."/>
            <person name="Zwaenepoel A."/>
            <person name="Wallace J."/>
            <person name="Van De Peer Y."/>
            <person name="Van Deynze A."/>
        </authorList>
    </citation>
    <scope>NUCLEOTIDE SEQUENCE</scope>
    <source>
        <tissue evidence="13">Leaves</tissue>
    </source>
</reference>
<evidence type="ECO:0000256" key="4">
    <source>
        <dbReference type="ARBA" id="ARBA00022801"/>
    </source>
</evidence>
<evidence type="ECO:0000256" key="9">
    <source>
        <dbReference type="PROSITE-ProRule" id="PRU10040"/>
    </source>
</evidence>
<dbReference type="GO" id="GO:0045490">
    <property type="term" value="P:pectin catabolic process"/>
    <property type="evidence" value="ECO:0007669"/>
    <property type="project" value="UniProtKB-UniRule"/>
</dbReference>
<feature type="chain" id="PRO_5033096875" description="Pectinesterase" evidence="10">
    <location>
        <begin position="35"/>
        <end position="472"/>
    </location>
</feature>
<keyword evidence="5 10" id="KW-0063">Aspartyl esterase</keyword>
<feature type="region of interest" description="Disordered" evidence="11">
    <location>
        <begin position="419"/>
        <end position="472"/>
    </location>
</feature>
<dbReference type="InterPro" id="IPR011050">
    <property type="entry name" value="Pectin_lyase_fold/virulence"/>
</dbReference>
<gene>
    <name evidence="13" type="ORF">HU200_053940</name>
</gene>
<comment type="function">
    <text evidence="8">Acts in the modification of cell walls via demethylesterification of cell wall pectin.</text>
</comment>
<keyword evidence="4 10" id="KW-0378">Hydrolase</keyword>
<evidence type="ECO:0000256" key="8">
    <source>
        <dbReference type="ARBA" id="ARBA00057335"/>
    </source>
</evidence>
<dbReference type="Pfam" id="PF01095">
    <property type="entry name" value="Pectinesterase"/>
    <property type="match status" value="1"/>
</dbReference>
<dbReference type="AlphaFoldDB" id="A0A835AGG3"/>
<keyword evidence="10" id="KW-0732">Signal</keyword>
<dbReference type="PANTHER" id="PTHR31321">
    <property type="entry name" value="ACYL-COA THIOESTER HYDROLASE YBHC-RELATED"/>
    <property type="match status" value="1"/>
</dbReference>
<dbReference type="EC" id="3.1.1.11" evidence="3 10"/>
<dbReference type="FunFam" id="2.160.20.10:FF:000013">
    <property type="entry name" value="Pectinesterase"/>
    <property type="match status" value="1"/>
</dbReference>
<keyword evidence="6" id="KW-0325">Glycoprotein</keyword>
<dbReference type="Proteomes" id="UP000636709">
    <property type="component" value="Unassembled WGS sequence"/>
</dbReference>
<evidence type="ECO:0000259" key="12">
    <source>
        <dbReference type="Pfam" id="PF01095"/>
    </source>
</evidence>
<protein>
    <recommendedName>
        <fullName evidence="3 10">Pectinesterase</fullName>
        <ecNumber evidence="3 10">3.1.1.11</ecNumber>
    </recommendedName>
</protein>
<evidence type="ECO:0000256" key="6">
    <source>
        <dbReference type="ARBA" id="ARBA00023180"/>
    </source>
</evidence>
<dbReference type="SUPFAM" id="SSF51126">
    <property type="entry name" value="Pectin lyase-like"/>
    <property type="match status" value="1"/>
</dbReference>
<comment type="pathway">
    <text evidence="1 10">Glycan metabolism; pectin degradation; 2-dehydro-3-deoxy-D-gluconate from pectin: step 1/5.</text>
</comment>
<dbReference type="PROSITE" id="PS00503">
    <property type="entry name" value="PECTINESTERASE_2"/>
    <property type="match status" value="1"/>
</dbReference>
<name>A0A835AGG3_9POAL</name>
<dbReference type="InterPro" id="IPR033131">
    <property type="entry name" value="Pectinesterase_Asp_AS"/>
</dbReference>
<feature type="domain" description="Pectinesterase catalytic" evidence="12">
    <location>
        <begin position="90"/>
        <end position="389"/>
    </location>
</feature>
<comment type="caution">
    <text evidence="13">The sequence shown here is derived from an EMBL/GenBank/DDBJ whole genome shotgun (WGS) entry which is preliminary data.</text>
</comment>
<dbReference type="Gene3D" id="2.160.20.10">
    <property type="entry name" value="Single-stranded right-handed beta-helix, Pectin lyase-like"/>
    <property type="match status" value="1"/>
</dbReference>
<dbReference type="EMBL" id="JACEFO010002324">
    <property type="protein sequence ID" value="KAF8665860.1"/>
    <property type="molecule type" value="Genomic_DNA"/>
</dbReference>
<evidence type="ECO:0000256" key="10">
    <source>
        <dbReference type="RuleBase" id="RU000589"/>
    </source>
</evidence>
<proteinExistence type="inferred from homology"/>
<evidence type="ECO:0000256" key="11">
    <source>
        <dbReference type="SAM" id="MobiDB-lite"/>
    </source>
</evidence>